<reference evidence="3 4" key="1">
    <citation type="submission" date="2015-03" db="EMBL/GenBank/DDBJ databases">
        <authorList>
            <consortium name="Pathogen Informatics"/>
        </authorList>
    </citation>
    <scope>NUCLEOTIDE SEQUENCE [LARGE SCALE GENOMIC DNA]</scope>
    <source>
        <strain evidence="1 3">A1104</strain>
        <strain evidence="2 4">D4891</strain>
    </source>
</reference>
<protein>
    <submittedName>
        <fullName evidence="2">Uncharacterized protein</fullName>
    </submittedName>
</protein>
<proteinExistence type="predicted"/>
<gene>
    <name evidence="1" type="ORF">ERS008198_01285</name>
    <name evidence="2" type="ORF">ERS008207_03186</name>
</gene>
<name>A0A655DHD8_SALET</name>
<dbReference type="AlphaFoldDB" id="A0A655DHD8"/>
<evidence type="ECO:0000313" key="2">
    <source>
        <dbReference type="EMBL" id="CNU65845.1"/>
    </source>
</evidence>
<dbReference type="EMBL" id="CQPD01000034">
    <property type="protein sequence ID" value="CNU65845.1"/>
    <property type="molecule type" value="Genomic_DNA"/>
</dbReference>
<accession>A0A655DHD8</accession>
<organism evidence="2 4">
    <name type="scientific">Salmonella enterica subsp. enterica serovar Bovismorbificans</name>
    <dbReference type="NCBI Taxonomy" id="58097"/>
    <lineage>
        <taxon>Bacteria</taxon>
        <taxon>Pseudomonadati</taxon>
        <taxon>Pseudomonadota</taxon>
        <taxon>Gammaproteobacteria</taxon>
        <taxon>Enterobacterales</taxon>
        <taxon>Enterobacteriaceae</taxon>
        <taxon>Salmonella</taxon>
    </lineage>
</organism>
<dbReference type="Proteomes" id="UP000041314">
    <property type="component" value="Unassembled WGS sequence"/>
</dbReference>
<dbReference type="EMBL" id="CQPA01000006">
    <property type="protein sequence ID" value="CNT86776.1"/>
    <property type="molecule type" value="Genomic_DNA"/>
</dbReference>
<evidence type="ECO:0000313" key="3">
    <source>
        <dbReference type="Proteomes" id="UP000041314"/>
    </source>
</evidence>
<sequence length="74" mass="8257">MEPFSSAKQVEGRRNTSVWIFAGSTSFDSPWFCQKVDVSVLSGSIVTRYFSLESDATTLFLFGNEATGLKPWQI</sequence>
<evidence type="ECO:0000313" key="1">
    <source>
        <dbReference type="EMBL" id="CNT86776.1"/>
    </source>
</evidence>
<evidence type="ECO:0000313" key="4">
    <source>
        <dbReference type="Proteomes" id="UP000042394"/>
    </source>
</evidence>
<dbReference type="Proteomes" id="UP000042394">
    <property type="component" value="Unassembled WGS sequence"/>
</dbReference>